<dbReference type="SUPFAM" id="SSF48576">
    <property type="entry name" value="Terpenoid synthases"/>
    <property type="match status" value="1"/>
</dbReference>
<dbReference type="SUPFAM" id="SSF51905">
    <property type="entry name" value="FAD/NAD(P)-binding domain"/>
    <property type="match status" value="1"/>
</dbReference>
<dbReference type="Pfam" id="PF00348">
    <property type="entry name" value="polyprenyl_synt"/>
    <property type="match status" value="1"/>
</dbReference>
<protein>
    <submittedName>
        <fullName evidence="3">Geranylgeranyl reductase family protein</fullName>
    </submittedName>
</protein>
<dbReference type="GO" id="GO:0016628">
    <property type="term" value="F:oxidoreductase activity, acting on the CH-CH group of donors, NAD or NADP as acceptor"/>
    <property type="evidence" value="ECO:0007669"/>
    <property type="project" value="InterPro"/>
</dbReference>
<dbReference type="Proteomes" id="UP000312512">
    <property type="component" value="Unassembled WGS sequence"/>
</dbReference>
<organism evidence="3 4">
    <name type="scientific">Nonomuraea phyllanthi</name>
    <dbReference type="NCBI Taxonomy" id="2219224"/>
    <lineage>
        <taxon>Bacteria</taxon>
        <taxon>Bacillati</taxon>
        <taxon>Actinomycetota</taxon>
        <taxon>Actinomycetes</taxon>
        <taxon>Streptosporangiales</taxon>
        <taxon>Streptosporangiaceae</taxon>
        <taxon>Nonomuraea</taxon>
    </lineage>
</organism>
<evidence type="ECO:0000259" key="2">
    <source>
        <dbReference type="Pfam" id="PF01494"/>
    </source>
</evidence>
<dbReference type="Gene3D" id="3.50.50.60">
    <property type="entry name" value="FAD/NAD(P)-binding domain"/>
    <property type="match status" value="1"/>
</dbReference>
<dbReference type="GO" id="GO:0008299">
    <property type="term" value="P:isoprenoid biosynthetic process"/>
    <property type="evidence" value="ECO:0007669"/>
    <property type="project" value="InterPro"/>
</dbReference>
<dbReference type="PANTHER" id="PTHR42685:SF22">
    <property type="entry name" value="CONDITIONED MEDIUM FACTOR RECEPTOR 1"/>
    <property type="match status" value="1"/>
</dbReference>
<dbReference type="AlphaFoldDB" id="A0A5C4WJW7"/>
<dbReference type="InterPro" id="IPR008949">
    <property type="entry name" value="Isoprenoid_synthase_dom_sf"/>
</dbReference>
<name>A0A5C4WJW7_9ACTN</name>
<dbReference type="RefSeq" id="WP_139631718.1">
    <property type="nucleotide sequence ID" value="NZ_VDLX02000006.1"/>
</dbReference>
<dbReference type="Pfam" id="PF01494">
    <property type="entry name" value="FAD_binding_3"/>
    <property type="match status" value="1"/>
</dbReference>
<dbReference type="EMBL" id="VDLX02000006">
    <property type="protein sequence ID" value="KAB8194112.1"/>
    <property type="molecule type" value="Genomic_DNA"/>
</dbReference>
<dbReference type="InterPro" id="IPR000092">
    <property type="entry name" value="Polyprenyl_synt"/>
</dbReference>
<evidence type="ECO:0000256" key="1">
    <source>
        <dbReference type="SAM" id="MobiDB-lite"/>
    </source>
</evidence>
<evidence type="ECO:0000313" key="3">
    <source>
        <dbReference type="EMBL" id="KAB8194112.1"/>
    </source>
</evidence>
<dbReference type="NCBIfam" id="TIGR02032">
    <property type="entry name" value="GG-red-SF"/>
    <property type="match status" value="1"/>
</dbReference>
<dbReference type="OrthoDB" id="3342767at2"/>
<dbReference type="Gene3D" id="1.10.600.10">
    <property type="entry name" value="Farnesyl Diphosphate Synthase"/>
    <property type="match status" value="1"/>
</dbReference>
<dbReference type="GO" id="GO:0004659">
    <property type="term" value="F:prenyltransferase activity"/>
    <property type="evidence" value="ECO:0007669"/>
    <property type="project" value="InterPro"/>
</dbReference>
<sequence length="736" mass="77728">MSHPSPEAIADVIVVGAGPAGACAAYHLARRGRRVALLDRTAFPRDKSCGDAVTRAGIALLAEMGALELLPSAWPVRGLRVTMRGHAPREFRDAAGPERDGLVVPRALLDDALVRLAVAAGAQLRERVRVRRLVQEDGVVRGVEAGGRLLRAPVVIAADGAASALSRQAGLTATPPGGLGYALRAYVEDVHGLDHLLEFMAPLTDAGARHWLPSYGWAFPTGPTSANVGVGLVERVPNARSDALFAAFLEELRTGDPRFRGMRPAGARRGAPLRFDFSPHRCWAPGLLLAGDAAGMISPFTGEGISFALESGKLAAEVADERLADPRDLSRYARLLSGRFQGYFETGQHAAERHRLVWHVLDDTFDSERPIYALVRRAALAPEGMAGFGSSGVLTDARPLLDPAVGVGAELVEVGELLAETMRPDWPFLTRLPALSSGSFQLSVRPALMVLLAARFGDWRRPELTSLAAAVELAGLAGLAQSGVPDRPSDEGRPNWGTMFAVLVSDVMLARALGLCADGDLVPELARIVEEACTSRMRELRAGRFPSPGDRLALMGRTGPAALFAAAGELGARVSGADEAVAAALGDAGRGLGLCLQLADDVARLLGGTDRLGRDARADLEEEITSYPLLLALREDPELARLLARADSSADELVRRCARTGMAAEVAERARRLADEASAGLATLADGPATRSLAALLTHAASRVEREVLMGARTGDGSPRVPPARVTTRTFSAGKL</sequence>
<dbReference type="GO" id="GO:0071949">
    <property type="term" value="F:FAD binding"/>
    <property type="evidence" value="ECO:0007669"/>
    <property type="project" value="InterPro"/>
</dbReference>
<dbReference type="InterPro" id="IPR002938">
    <property type="entry name" value="FAD-bd"/>
</dbReference>
<reference evidence="3 4" key="1">
    <citation type="submission" date="2019-10" db="EMBL/GenBank/DDBJ databases">
        <title>Nonomuraea sp. nov., isolated from Phyllanthus amarus.</title>
        <authorList>
            <person name="Klykleung N."/>
            <person name="Tanasupawat S."/>
        </authorList>
    </citation>
    <scope>NUCLEOTIDE SEQUENCE [LARGE SCALE GENOMIC DNA]</scope>
    <source>
        <strain evidence="3 4">PA1-10</strain>
    </source>
</reference>
<comment type="caution">
    <text evidence="3">The sequence shown here is derived from an EMBL/GenBank/DDBJ whole genome shotgun (WGS) entry which is preliminary data.</text>
</comment>
<dbReference type="PRINTS" id="PR00420">
    <property type="entry name" value="RNGMNOXGNASE"/>
</dbReference>
<dbReference type="CDD" id="cd00867">
    <property type="entry name" value="Trans_IPPS"/>
    <property type="match status" value="1"/>
</dbReference>
<evidence type="ECO:0000313" key="4">
    <source>
        <dbReference type="Proteomes" id="UP000312512"/>
    </source>
</evidence>
<accession>A0A5C4WJW7</accession>
<keyword evidence="4" id="KW-1185">Reference proteome</keyword>
<feature type="domain" description="FAD-binding" evidence="2">
    <location>
        <begin position="10"/>
        <end position="174"/>
    </location>
</feature>
<dbReference type="InterPro" id="IPR036188">
    <property type="entry name" value="FAD/NAD-bd_sf"/>
</dbReference>
<gene>
    <name evidence="3" type="ORF">FH608_018210</name>
</gene>
<feature type="region of interest" description="Disordered" evidence="1">
    <location>
        <begin position="713"/>
        <end position="736"/>
    </location>
</feature>
<dbReference type="PANTHER" id="PTHR42685">
    <property type="entry name" value="GERANYLGERANYL DIPHOSPHATE REDUCTASE"/>
    <property type="match status" value="1"/>
</dbReference>
<dbReference type="InterPro" id="IPR011777">
    <property type="entry name" value="Geranylgeranyl_Rdtase_fam"/>
</dbReference>
<dbReference type="InterPro" id="IPR050407">
    <property type="entry name" value="Geranylgeranyl_reductase"/>
</dbReference>
<proteinExistence type="predicted"/>
<feature type="compositionally biased region" description="Polar residues" evidence="1">
    <location>
        <begin position="727"/>
        <end position="736"/>
    </location>
</feature>